<evidence type="ECO:0000313" key="3">
    <source>
        <dbReference type="EMBL" id="SDE82600.1"/>
    </source>
</evidence>
<dbReference type="Proteomes" id="UP000272481">
    <property type="component" value="Unassembled WGS sequence"/>
</dbReference>
<evidence type="ECO:0000313" key="5">
    <source>
        <dbReference type="Proteomes" id="UP000272481"/>
    </source>
</evidence>
<keyword evidence="1" id="KW-0472">Membrane</keyword>
<evidence type="ECO:0000256" key="1">
    <source>
        <dbReference type="SAM" id="Phobius"/>
    </source>
</evidence>
<feature type="transmembrane region" description="Helical" evidence="1">
    <location>
        <begin position="35"/>
        <end position="53"/>
    </location>
</feature>
<organism evidence="3 4">
    <name type="scientific">Bhargavaea beijingensis</name>
    <dbReference type="NCBI Taxonomy" id="426756"/>
    <lineage>
        <taxon>Bacteria</taxon>
        <taxon>Bacillati</taxon>
        <taxon>Bacillota</taxon>
        <taxon>Bacilli</taxon>
        <taxon>Bacillales</taxon>
        <taxon>Caryophanaceae</taxon>
        <taxon>Bhargavaea</taxon>
    </lineage>
</organism>
<feature type="transmembrane region" description="Helical" evidence="1">
    <location>
        <begin position="6"/>
        <end position="23"/>
    </location>
</feature>
<keyword evidence="1" id="KW-1133">Transmembrane helix</keyword>
<protein>
    <submittedName>
        <fullName evidence="3">Uncharacterized protein</fullName>
    </submittedName>
</protein>
<reference evidence="2 5" key="2">
    <citation type="submission" date="2018-12" db="EMBL/GenBank/DDBJ databases">
        <title>Comparitive functional genomics of dry heat resistant strains isolated from the viking spacecraft.</title>
        <authorList>
            <person name="Seuylemezian A."/>
            <person name="Vaishampayan P."/>
        </authorList>
    </citation>
    <scope>NUCLEOTIDE SEQUENCE [LARGE SCALE GENOMIC DNA]</scope>
    <source>
        <strain evidence="2 5">M6-11</strain>
    </source>
</reference>
<dbReference type="STRING" id="426756.SAMN04488126_12317"/>
<dbReference type="Proteomes" id="UP000198823">
    <property type="component" value="Unassembled WGS sequence"/>
</dbReference>
<dbReference type="OrthoDB" id="2450819at2"/>
<proteinExistence type="predicted"/>
<evidence type="ECO:0000313" key="2">
    <source>
        <dbReference type="EMBL" id="RSK35768.1"/>
    </source>
</evidence>
<name>A0A1G7G3D0_9BACL</name>
<evidence type="ECO:0000313" key="4">
    <source>
        <dbReference type="Proteomes" id="UP000198823"/>
    </source>
</evidence>
<dbReference type="EMBL" id="FNAR01000023">
    <property type="protein sequence ID" value="SDE82600.1"/>
    <property type="molecule type" value="Genomic_DNA"/>
</dbReference>
<dbReference type="RefSeq" id="WP_092098456.1">
    <property type="nucleotide sequence ID" value="NZ_FNAR01000023.1"/>
</dbReference>
<gene>
    <name evidence="2" type="ORF">EJA12_04100</name>
    <name evidence="3" type="ORF">SAMN04488126_12317</name>
</gene>
<keyword evidence="5" id="KW-1185">Reference proteome</keyword>
<keyword evidence="1" id="KW-0812">Transmembrane</keyword>
<dbReference type="AlphaFoldDB" id="A0A1G7G3D0"/>
<dbReference type="EMBL" id="RWGW01000005">
    <property type="protein sequence ID" value="RSK35768.1"/>
    <property type="molecule type" value="Genomic_DNA"/>
</dbReference>
<reference evidence="3 4" key="1">
    <citation type="submission" date="2016-10" db="EMBL/GenBank/DDBJ databases">
        <authorList>
            <person name="de Groot N.N."/>
        </authorList>
    </citation>
    <scope>NUCLEOTIDE SEQUENCE [LARGE SCALE GENOMIC DNA]</scope>
    <source>
        <strain evidence="3 4">CGMCC 1.6762</strain>
    </source>
</reference>
<accession>A0A1G7G3D0</accession>
<sequence>MTGLAVLPVILLVLFLILAFRWRHPLAEGRTIIRLFALLIGFLAVLAIAAQFVRPSADNFPYVGEEAAGETVDIYSKVIIDKNPEAVPADQVFYEETTGFTGNILMIRAPETVVGTSYVQAVIRNGRAGEISLTIFRPAMIMNGYDLSETLPRPKVEISDDGKTISLGSPFHELTINQISRPDLPPFSTDDGYSSYHRLPIYLITVPEGTKVKTEGLIDLSEI</sequence>